<dbReference type="EMBL" id="LQQO01000034">
    <property type="protein sequence ID" value="KZE11654.1"/>
    <property type="molecule type" value="Genomic_DNA"/>
</dbReference>
<keyword evidence="2" id="KW-1185">Reference proteome</keyword>
<comment type="caution">
    <text evidence="1">The sequence shown here is derived from an EMBL/GenBank/DDBJ whole genome shotgun (WGS) entry which is preliminary data.</text>
</comment>
<organism evidence="1 2">
    <name type="scientific">Sphingomonas hankookensis</name>
    <dbReference type="NCBI Taxonomy" id="563996"/>
    <lineage>
        <taxon>Bacteria</taxon>
        <taxon>Pseudomonadati</taxon>
        <taxon>Pseudomonadota</taxon>
        <taxon>Alphaproteobacteria</taxon>
        <taxon>Sphingomonadales</taxon>
        <taxon>Sphingomonadaceae</taxon>
        <taxon>Sphingomonas</taxon>
    </lineage>
</organism>
<accession>A0ABR5YCI9</accession>
<name>A0ABR5YCI9_9SPHN</name>
<evidence type="ECO:0000313" key="2">
    <source>
        <dbReference type="Proteomes" id="UP000076609"/>
    </source>
</evidence>
<reference evidence="2" key="1">
    <citation type="submission" date="2016-01" db="EMBL/GenBank/DDBJ databases">
        <title>Draft genome of Chromobacterium sp. F49.</title>
        <authorList>
            <person name="Hong K.W."/>
        </authorList>
    </citation>
    <scope>NUCLEOTIDE SEQUENCE [LARGE SCALE GENOMIC DNA]</scope>
    <source>
        <strain evidence="2">CN3</strain>
    </source>
</reference>
<sequence length="130" mass="14216">MRIADDPAFRGAITSAPWMLDFALFGHWDLDTVQRFGAGIRDAVTRLPALGVRPGEQVALFDITGFAVQSPQVLAALGEIADRSRTTSRKIALVRSSALLSMQAKRALPHLRMFDSREAALAWLREDGPA</sequence>
<evidence type="ECO:0000313" key="1">
    <source>
        <dbReference type="EMBL" id="KZE11654.1"/>
    </source>
</evidence>
<gene>
    <name evidence="1" type="ORF">AVT10_05300</name>
</gene>
<dbReference type="RefSeq" id="WP_066692436.1">
    <property type="nucleotide sequence ID" value="NZ_CP117025.1"/>
</dbReference>
<dbReference type="Proteomes" id="UP000076609">
    <property type="component" value="Unassembled WGS sequence"/>
</dbReference>
<evidence type="ECO:0008006" key="3">
    <source>
        <dbReference type="Google" id="ProtNLM"/>
    </source>
</evidence>
<proteinExistence type="predicted"/>
<protein>
    <recommendedName>
        <fullName evidence="3">STAS/SEC14 domain-containing protein</fullName>
    </recommendedName>
</protein>